<dbReference type="Proteomes" id="UP000283269">
    <property type="component" value="Unassembled WGS sequence"/>
</dbReference>
<organism evidence="2 3">
    <name type="scientific">Psilocybe cyanescens</name>
    <dbReference type="NCBI Taxonomy" id="93625"/>
    <lineage>
        <taxon>Eukaryota</taxon>
        <taxon>Fungi</taxon>
        <taxon>Dikarya</taxon>
        <taxon>Basidiomycota</taxon>
        <taxon>Agaricomycotina</taxon>
        <taxon>Agaricomycetes</taxon>
        <taxon>Agaricomycetidae</taxon>
        <taxon>Agaricales</taxon>
        <taxon>Agaricineae</taxon>
        <taxon>Strophariaceae</taxon>
        <taxon>Psilocybe</taxon>
    </lineage>
</organism>
<feature type="region of interest" description="Disordered" evidence="1">
    <location>
        <begin position="30"/>
        <end position="50"/>
    </location>
</feature>
<evidence type="ECO:0000313" key="3">
    <source>
        <dbReference type="Proteomes" id="UP000283269"/>
    </source>
</evidence>
<keyword evidence="3" id="KW-1185">Reference proteome</keyword>
<proteinExistence type="predicted"/>
<evidence type="ECO:0000256" key="1">
    <source>
        <dbReference type="SAM" id="MobiDB-lite"/>
    </source>
</evidence>
<dbReference type="AlphaFoldDB" id="A0A409XMX6"/>
<dbReference type="InParanoid" id="A0A409XMX6"/>
<sequence length="97" mass="11178">MELEDSMDLGTQMVKQKIVELMQPARKLQEKIHSQNCKPQGQKQKHKPHPAKYHNWLTPFCWTQIVIVAKQVGSKMGASDIANRLKKRNPVTFAKIN</sequence>
<dbReference type="STRING" id="93625.A0A409XMX6"/>
<accession>A0A409XMX6</accession>
<protein>
    <submittedName>
        <fullName evidence="2">Uncharacterized protein</fullName>
    </submittedName>
</protein>
<gene>
    <name evidence="2" type="ORF">CVT25_004904</name>
</gene>
<name>A0A409XMX6_PSICY</name>
<dbReference type="OrthoDB" id="3257623at2759"/>
<comment type="caution">
    <text evidence="2">The sequence shown here is derived from an EMBL/GenBank/DDBJ whole genome shotgun (WGS) entry which is preliminary data.</text>
</comment>
<dbReference type="EMBL" id="NHYD01001162">
    <property type="protein sequence ID" value="PPQ92036.1"/>
    <property type="molecule type" value="Genomic_DNA"/>
</dbReference>
<evidence type="ECO:0000313" key="2">
    <source>
        <dbReference type="EMBL" id="PPQ92036.1"/>
    </source>
</evidence>
<reference evidence="2 3" key="1">
    <citation type="journal article" date="2018" name="Evol. Lett.">
        <title>Horizontal gene cluster transfer increased hallucinogenic mushroom diversity.</title>
        <authorList>
            <person name="Reynolds H.T."/>
            <person name="Vijayakumar V."/>
            <person name="Gluck-Thaler E."/>
            <person name="Korotkin H.B."/>
            <person name="Matheny P.B."/>
            <person name="Slot J.C."/>
        </authorList>
    </citation>
    <scope>NUCLEOTIDE SEQUENCE [LARGE SCALE GENOMIC DNA]</scope>
    <source>
        <strain evidence="2 3">2631</strain>
    </source>
</reference>